<dbReference type="PANTHER" id="PTHR10073:SF41">
    <property type="entry name" value="MISMATCH REPAIR PROTEIN, PUTATIVE (AFU_ORTHOLOGUE AFUA_8G05820)-RELATED"/>
    <property type="match status" value="1"/>
</dbReference>
<sequence>MPIEALPQATVRAIGSTSVISDPCSVVKELVDNALDSGSSSIFIEISSNTVDVIQIKDNGHGIPSEDHPNVCKHACTSKIHTIDDLKNVGGTSLGFRGEALASIAEMSGGITITTRVASSVTGSCVKYQRDGQILQSQRASHPVGTTIRVVDFIKHIPVRRQVVLKSVTKILSKIKRLLQSYAIAQPSKRFSFKVLKAKNESNNWMYAPSTEASLPDAAAKIFGRELSSCLVEKMLSSDMTSNMENGPAQSVYSLSSLLPKSDADITKVNGTGQFISVDGRPLSKDTGIGQSIAKLFKSHIRAAASRNEITKTITDPFLFLEITCPRGSYDVNIEPGKDDVIFEDRDIVLDLVESLLEDHYGPLPDSRGKSEVKSRNPKTTQTGDEFDLLLNRPNSRQSPIVIENAEDHVAESPVVVPFIETTTHSNLSSNDTGSRPLKIVNGNYHTKSAESRNSRSINPWSASKMNMSLRTPQHKSGSQPARPGDLSCESSPGNVRQNAPQSAIFQSSPESPEFLSPPASRLTSTSPGGVARQTNLPSSQVSPTQRSSVSSVQKAARQRDKERYGNGALDTWFTRTTQASLDQDPLSHATEEEIEIPTISQLAEQRFGAKPSEALPDTAAESAASQTKNNTQDPNSSPDGNTPDEPGYQGGMDSGRGFPVLERWAANLREGLNSESQTELEKALDFEQRKKEAMRQYRNRQEIDDTPLSSQVSTAVSHSPHHNRFLKAKAALASDRPFAIEPAVANLIPVNDPRAYLIRHSVGQDSTDPAKAQRRQTSKMPFERIPEGCDLHSVGISIPVDLSKLKESSKASSSLYDLYMRNENEDDTFTASNVEYLAPFWNGRLNSILKQNYKSRTGPQTSTPQVDVSSAVINHSTQLK</sequence>
<dbReference type="PROSITE" id="PS00058">
    <property type="entry name" value="DNA_MISMATCH_REPAIR_1"/>
    <property type="match status" value="1"/>
</dbReference>
<dbReference type="SMART" id="SM01340">
    <property type="entry name" value="DNA_mis_repair"/>
    <property type="match status" value="1"/>
</dbReference>
<dbReference type="GO" id="GO:0030983">
    <property type="term" value="F:mismatched DNA binding"/>
    <property type="evidence" value="ECO:0007669"/>
    <property type="project" value="InterPro"/>
</dbReference>
<dbReference type="SUPFAM" id="SSF55874">
    <property type="entry name" value="ATPase domain of HSP90 chaperone/DNA topoisomerase II/histidine kinase"/>
    <property type="match status" value="1"/>
</dbReference>
<dbReference type="Gene3D" id="3.30.565.10">
    <property type="entry name" value="Histidine kinase-like ATPase, C-terminal domain"/>
    <property type="match status" value="1"/>
</dbReference>
<feature type="region of interest" description="Disordered" evidence="3">
    <location>
        <begin position="425"/>
        <end position="572"/>
    </location>
</feature>
<protein>
    <submittedName>
        <fullName evidence="6">DNA mismatch repair protein C-terminal</fullName>
    </submittedName>
</protein>
<reference evidence="6" key="2">
    <citation type="journal article" date="2023" name="IMA Fungus">
        <title>Comparative genomic study of the Penicillium genus elucidates a diverse pangenome and 15 lateral gene transfer events.</title>
        <authorList>
            <person name="Petersen C."/>
            <person name="Sorensen T."/>
            <person name="Nielsen M.R."/>
            <person name="Sondergaard T.E."/>
            <person name="Sorensen J.L."/>
            <person name="Fitzpatrick D.A."/>
            <person name="Frisvad J.C."/>
            <person name="Nielsen K.L."/>
        </authorList>
    </citation>
    <scope>NUCLEOTIDE SEQUENCE</scope>
    <source>
        <strain evidence="6">IBT 30069</strain>
    </source>
</reference>
<dbReference type="EMBL" id="JAPQKH010000011">
    <property type="protein sequence ID" value="KAJ5081053.1"/>
    <property type="molecule type" value="Genomic_DNA"/>
</dbReference>
<dbReference type="GO" id="GO:0061982">
    <property type="term" value="P:meiosis I cell cycle process"/>
    <property type="evidence" value="ECO:0007669"/>
    <property type="project" value="UniProtKB-ARBA"/>
</dbReference>
<accession>A0A9W9K9B9</accession>
<comment type="caution">
    <text evidence="6">The sequence shown here is derived from an EMBL/GenBank/DDBJ whole genome shotgun (WGS) entry which is preliminary data.</text>
</comment>
<evidence type="ECO:0000256" key="3">
    <source>
        <dbReference type="SAM" id="MobiDB-lite"/>
    </source>
</evidence>
<dbReference type="GO" id="GO:0140664">
    <property type="term" value="F:ATP-dependent DNA damage sensor activity"/>
    <property type="evidence" value="ECO:0007669"/>
    <property type="project" value="InterPro"/>
</dbReference>
<feature type="compositionally biased region" description="Polar residues" evidence="3">
    <location>
        <begin position="455"/>
        <end position="480"/>
    </location>
</feature>
<dbReference type="GO" id="GO:0032389">
    <property type="term" value="C:MutLalpha complex"/>
    <property type="evidence" value="ECO:0007669"/>
    <property type="project" value="TreeGrafter"/>
</dbReference>
<dbReference type="NCBIfam" id="TIGR00585">
    <property type="entry name" value="mutl"/>
    <property type="match status" value="1"/>
</dbReference>
<feature type="compositionally biased region" description="Low complexity" evidence="3">
    <location>
        <begin position="508"/>
        <end position="521"/>
    </location>
</feature>
<dbReference type="Pfam" id="PF01119">
    <property type="entry name" value="DNA_mis_repair"/>
    <property type="match status" value="1"/>
</dbReference>
<dbReference type="InterPro" id="IPR003594">
    <property type="entry name" value="HATPase_dom"/>
</dbReference>
<dbReference type="InterPro" id="IPR036890">
    <property type="entry name" value="HATPase_C_sf"/>
</dbReference>
<evidence type="ECO:0000259" key="4">
    <source>
        <dbReference type="SMART" id="SM01340"/>
    </source>
</evidence>
<feature type="compositionally biased region" description="Basic and acidic residues" evidence="3">
    <location>
        <begin position="361"/>
        <end position="375"/>
    </location>
</feature>
<evidence type="ECO:0000313" key="6">
    <source>
        <dbReference type="EMBL" id="KAJ5097798.1"/>
    </source>
</evidence>
<feature type="compositionally biased region" description="Polar residues" evidence="3">
    <location>
        <begin position="522"/>
        <end position="554"/>
    </location>
</feature>
<dbReference type="EMBL" id="JAPQKH010000005">
    <property type="protein sequence ID" value="KAJ5097798.1"/>
    <property type="molecule type" value="Genomic_DNA"/>
</dbReference>
<feature type="region of interest" description="Disordered" evidence="3">
    <location>
        <begin position="614"/>
        <end position="657"/>
    </location>
</feature>
<evidence type="ECO:0000256" key="2">
    <source>
        <dbReference type="ARBA" id="ARBA00022763"/>
    </source>
</evidence>
<dbReference type="InterPro" id="IPR013507">
    <property type="entry name" value="DNA_mismatch_S5_2-like"/>
</dbReference>
<dbReference type="Pfam" id="PF02518">
    <property type="entry name" value="HATPase_c"/>
    <property type="match status" value="1"/>
</dbReference>
<dbReference type="AlphaFoldDB" id="A0A9W9K9B9"/>
<dbReference type="Gene3D" id="3.30.230.10">
    <property type="match status" value="1"/>
</dbReference>
<dbReference type="InterPro" id="IPR038973">
    <property type="entry name" value="MutL/Mlh/Pms-like"/>
</dbReference>
<feature type="region of interest" description="Disordered" evidence="3">
    <location>
        <begin position="361"/>
        <end position="386"/>
    </location>
</feature>
<dbReference type="PANTHER" id="PTHR10073">
    <property type="entry name" value="DNA MISMATCH REPAIR PROTEIN MLH, PMS, MUTL"/>
    <property type="match status" value="1"/>
</dbReference>
<feature type="region of interest" description="Disordered" evidence="3">
    <location>
        <begin position="856"/>
        <end position="881"/>
    </location>
</feature>
<dbReference type="InterPro" id="IPR002099">
    <property type="entry name" value="MutL/Mlh/PMS"/>
</dbReference>
<dbReference type="Proteomes" id="UP001149165">
    <property type="component" value="Unassembled WGS sequence"/>
</dbReference>
<dbReference type="GO" id="GO:0006298">
    <property type="term" value="P:mismatch repair"/>
    <property type="evidence" value="ECO:0007669"/>
    <property type="project" value="InterPro"/>
</dbReference>
<comment type="similarity">
    <text evidence="1">Belongs to the DNA mismatch repair MutL/HexB family.</text>
</comment>
<feature type="compositionally biased region" description="Polar residues" evidence="3">
    <location>
        <begin position="425"/>
        <end position="434"/>
    </location>
</feature>
<keyword evidence="7" id="KW-1185">Reference proteome</keyword>
<organism evidence="6 7">
    <name type="scientific">Penicillium angulare</name>
    <dbReference type="NCBI Taxonomy" id="116970"/>
    <lineage>
        <taxon>Eukaryota</taxon>
        <taxon>Fungi</taxon>
        <taxon>Dikarya</taxon>
        <taxon>Ascomycota</taxon>
        <taxon>Pezizomycotina</taxon>
        <taxon>Eurotiomycetes</taxon>
        <taxon>Eurotiomycetidae</taxon>
        <taxon>Eurotiales</taxon>
        <taxon>Aspergillaceae</taxon>
        <taxon>Penicillium</taxon>
    </lineage>
</organism>
<feature type="compositionally biased region" description="Polar residues" evidence="3">
    <location>
        <begin position="489"/>
        <end position="507"/>
    </location>
</feature>
<keyword evidence="2" id="KW-0227">DNA damage</keyword>
<dbReference type="SUPFAM" id="SSF54211">
    <property type="entry name" value="Ribosomal protein S5 domain 2-like"/>
    <property type="match status" value="1"/>
</dbReference>
<feature type="domain" description="DNA mismatch repair protein S5" evidence="4">
    <location>
        <begin position="219"/>
        <end position="362"/>
    </location>
</feature>
<evidence type="ECO:0000313" key="5">
    <source>
        <dbReference type="EMBL" id="KAJ5081053.1"/>
    </source>
</evidence>
<evidence type="ECO:0000313" key="7">
    <source>
        <dbReference type="Proteomes" id="UP001149165"/>
    </source>
</evidence>
<dbReference type="InterPro" id="IPR014762">
    <property type="entry name" value="DNA_mismatch_repair_CS"/>
</dbReference>
<feature type="compositionally biased region" description="Polar residues" evidence="3">
    <location>
        <begin position="624"/>
        <end position="641"/>
    </location>
</feature>
<dbReference type="OrthoDB" id="10263226at2759"/>
<dbReference type="GO" id="GO:0016887">
    <property type="term" value="F:ATP hydrolysis activity"/>
    <property type="evidence" value="ECO:0007669"/>
    <property type="project" value="InterPro"/>
</dbReference>
<name>A0A9W9K9B9_9EURO</name>
<evidence type="ECO:0000256" key="1">
    <source>
        <dbReference type="ARBA" id="ARBA00006082"/>
    </source>
</evidence>
<gene>
    <name evidence="6" type="ORF">N7456_008519</name>
    <name evidence="5" type="ORF">N7456_013291</name>
</gene>
<proteinExistence type="inferred from homology"/>
<dbReference type="InterPro" id="IPR014721">
    <property type="entry name" value="Ribsml_uS5_D2-typ_fold_subgr"/>
</dbReference>
<dbReference type="GO" id="GO:0005524">
    <property type="term" value="F:ATP binding"/>
    <property type="evidence" value="ECO:0007669"/>
    <property type="project" value="InterPro"/>
</dbReference>
<dbReference type="InterPro" id="IPR020568">
    <property type="entry name" value="Ribosomal_Su5_D2-typ_SF"/>
</dbReference>
<dbReference type="FunFam" id="3.30.565.10:FF:000017">
    <property type="entry name" value="PMS1 homolog 1, mismatch repair system component"/>
    <property type="match status" value="1"/>
</dbReference>
<reference evidence="6" key="1">
    <citation type="submission" date="2022-11" db="EMBL/GenBank/DDBJ databases">
        <authorList>
            <person name="Petersen C."/>
        </authorList>
    </citation>
    <scope>NUCLEOTIDE SEQUENCE</scope>
    <source>
        <strain evidence="6">IBT 30069</strain>
    </source>
</reference>